<dbReference type="EMBL" id="JADGIZ020000131">
    <property type="protein sequence ID" value="KAL2911248.1"/>
    <property type="molecule type" value="Genomic_DNA"/>
</dbReference>
<comment type="caution">
    <text evidence="5">The sequence shown here is derived from an EMBL/GenBank/DDBJ whole genome shotgun (WGS) entry which is preliminary data.</text>
</comment>
<reference evidence="5 6" key="1">
    <citation type="submission" date="2023-09" db="EMBL/GenBank/DDBJ databases">
        <title>Pangenome analysis of Batrachochytrium dendrobatidis and related Chytrids.</title>
        <authorList>
            <person name="Yacoub M.N."/>
            <person name="Stajich J.E."/>
            <person name="James T.Y."/>
        </authorList>
    </citation>
    <scope>NUCLEOTIDE SEQUENCE [LARGE SCALE GENOMIC DNA]</scope>
    <source>
        <strain evidence="5 6">JEL0888</strain>
    </source>
</reference>
<dbReference type="PANTHER" id="PTHR11799:SF12">
    <property type="entry name" value="PARAOXONASE-RELATED"/>
    <property type="match status" value="1"/>
</dbReference>
<dbReference type="Pfam" id="PF01731">
    <property type="entry name" value="Arylesterase"/>
    <property type="match status" value="1"/>
</dbReference>
<organism evidence="5 6">
    <name type="scientific">Polyrhizophydium stewartii</name>
    <dbReference type="NCBI Taxonomy" id="2732419"/>
    <lineage>
        <taxon>Eukaryota</taxon>
        <taxon>Fungi</taxon>
        <taxon>Fungi incertae sedis</taxon>
        <taxon>Chytridiomycota</taxon>
        <taxon>Chytridiomycota incertae sedis</taxon>
        <taxon>Chytridiomycetes</taxon>
        <taxon>Rhizophydiales</taxon>
        <taxon>Rhizophydiales incertae sedis</taxon>
        <taxon>Polyrhizophydium</taxon>
    </lineage>
</organism>
<accession>A0ABR4MVG2</accession>
<evidence type="ECO:0000256" key="3">
    <source>
        <dbReference type="ARBA" id="ARBA00023157"/>
    </source>
</evidence>
<dbReference type="PANTHER" id="PTHR11799">
    <property type="entry name" value="PARAOXONASE"/>
    <property type="match status" value="1"/>
</dbReference>
<sequence length="391" mass="42709">MIKVVLVSLLVVAAALIYVPVRQLIGVGHVLSSYGNENTESCRLVEHPLLRGCEDGELHAETGTIFFACAINLADRSGWFPPLELANRSVVGSGGIVAFDTKTLTPRRLAFESHDGEFTPHGIGLLPDPADAGKLIVHAVNHRRDGSVVDMFEHTLGSTTLLRIGTARNARLLASPNDVQPVGRTAFYATNDLATHGFLRQIEMLLSLRWSHVTYFERRGGADDTGAAAGGIDKWIVAAEHLAYPNGIARSADGEHIYVSQSSGEMRVFKPRKSHTLKMLGELKLPFSVDNIALDAQSGDFYLTGFGNILGWREHVHDHSAKSPSAIIRVSHNTEQDQYYGRRYRVERLMVEDGSKASGATVAIPDQATQRLFIGGVFMHGILVCNLPPRK</sequence>
<comment type="similarity">
    <text evidence="1">Belongs to the paraoxonase family.</text>
</comment>
<keyword evidence="6" id="KW-1185">Reference proteome</keyword>
<evidence type="ECO:0000256" key="2">
    <source>
        <dbReference type="ARBA" id="ARBA00022801"/>
    </source>
</evidence>
<evidence type="ECO:0000313" key="6">
    <source>
        <dbReference type="Proteomes" id="UP001527925"/>
    </source>
</evidence>
<evidence type="ECO:0000313" key="5">
    <source>
        <dbReference type="EMBL" id="KAL2911248.1"/>
    </source>
</evidence>
<proteinExistence type="inferred from homology"/>
<gene>
    <name evidence="5" type="ORF">HK105_209284</name>
</gene>
<name>A0ABR4MVG2_9FUNG</name>
<dbReference type="SUPFAM" id="SSF63829">
    <property type="entry name" value="Calcium-dependent phosphotriesterase"/>
    <property type="match status" value="1"/>
</dbReference>
<protein>
    <recommendedName>
        <fullName evidence="7">Serum paraoxonase/arylesterase</fullName>
    </recommendedName>
</protein>
<keyword evidence="4" id="KW-0325">Glycoprotein</keyword>
<dbReference type="InterPro" id="IPR002640">
    <property type="entry name" value="Arylesterase"/>
</dbReference>
<dbReference type="InterPro" id="IPR051288">
    <property type="entry name" value="Serum_paraoxonase/arylesterase"/>
</dbReference>
<keyword evidence="2" id="KW-0378">Hydrolase</keyword>
<dbReference type="Gene3D" id="2.120.10.30">
    <property type="entry name" value="TolB, C-terminal domain"/>
    <property type="match status" value="1"/>
</dbReference>
<dbReference type="InterPro" id="IPR011042">
    <property type="entry name" value="6-blade_b-propeller_TolB-like"/>
</dbReference>
<keyword evidence="3" id="KW-1015">Disulfide bond</keyword>
<evidence type="ECO:0000256" key="4">
    <source>
        <dbReference type="ARBA" id="ARBA00023180"/>
    </source>
</evidence>
<dbReference type="Proteomes" id="UP001527925">
    <property type="component" value="Unassembled WGS sequence"/>
</dbReference>
<evidence type="ECO:0000256" key="1">
    <source>
        <dbReference type="ARBA" id="ARBA00008595"/>
    </source>
</evidence>
<evidence type="ECO:0008006" key="7">
    <source>
        <dbReference type="Google" id="ProtNLM"/>
    </source>
</evidence>